<proteinExistence type="predicted"/>
<dbReference type="InterPro" id="IPR032675">
    <property type="entry name" value="LRR_dom_sf"/>
</dbReference>
<dbReference type="GO" id="GO:0005524">
    <property type="term" value="F:ATP binding"/>
    <property type="evidence" value="ECO:0007669"/>
    <property type="project" value="InterPro"/>
</dbReference>
<dbReference type="InterPro" id="IPR001611">
    <property type="entry name" value="Leu-rich_rpt"/>
</dbReference>
<dbReference type="FunFam" id="1.10.510.10:FF:000431">
    <property type="entry name" value="Putative inactive leucine-rich repeat receptor-like protein kinase"/>
    <property type="match status" value="1"/>
</dbReference>
<dbReference type="Pfam" id="PF00560">
    <property type="entry name" value="LRR_1"/>
    <property type="match status" value="2"/>
</dbReference>
<dbReference type="Gene3D" id="3.30.200.20">
    <property type="entry name" value="Phosphorylase Kinase, domain 1"/>
    <property type="match status" value="1"/>
</dbReference>
<dbReference type="InterPro" id="IPR051824">
    <property type="entry name" value="LRR_Rcpt-Like_S/T_Kinase"/>
</dbReference>
<dbReference type="OrthoDB" id="676979at2759"/>
<evidence type="ECO:0000256" key="6">
    <source>
        <dbReference type="ARBA" id="ARBA00022989"/>
    </source>
</evidence>
<evidence type="ECO:0000256" key="11">
    <source>
        <dbReference type="SAM" id="Phobius"/>
    </source>
</evidence>
<evidence type="ECO:0000256" key="8">
    <source>
        <dbReference type="ARBA" id="ARBA00023170"/>
    </source>
</evidence>
<evidence type="ECO:0000256" key="2">
    <source>
        <dbReference type="ARBA" id="ARBA00022614"/>
    </source>
</evidence>
<dbReference type="InterPro" id="IPR001245">
    <property type="entry name" value="Ser-Thr/Tyr_kinase_cat_dom"/>
</dbReference>
<dbReference type="InterPro" id="IPR000719">
    <property type="entry name" value="Prot_kinase_dom"/>
</dbReference>
<keyword evidence="3 11" id="KW-0812">Transmembrane</keyword>
<gene>
    <name evidence="13" type="ORF">Tsubulata_036785</name>
</gene>
<dbReference type="GO" id="GO:0016020">
    <property type="term" value="C:membrane"/>
    <property type="evidence" value="ECO:0007669"/>
    <property type="project" value="UniProtKB-SubCell"/>
</dbReference>
<evidence type="ECO:0000256" key="10">
    <source>
        <dbReference type="SAM" id="MobiDB-lite"/>
    </source>
</evidence>
<evidence type="ECO:0000256" key="1">
    <source>
        <dbReference type="ARBA" id="ARBA00004479"/>
    </source>
</evidence>
<evidence type="ECO:0000256" key="5">
    <source>
        <dbReference type="ARBA" id="ARBA00022737"/>
    </source>
</evidence>
<keyword evidence="7 11" id="KW-0472">Membrane</keyword>
<dbReference type="FunFam" id="3.80.10.10:FF:000155">
    <property type="entry name" value="Putative inactive leucine-rich repeat receptor-like protein kinase"/>
    <property type="match status" value="1"/>
</dbReference>
<evidence type="ECO:0000256" key="3">
    <source>
        <dbReference type="ARBA" id="ARBA00022692"/>
    </source>
</evidence>
<dbReference type="Gene3D" id="1.10.510.10">
    <property type="entry name" value="Transferase(Phosphotransferase) domain 1"/>
    <property type="match status" value="1"/>
</dbReference>
<keyword evidence="4" id="KW-0732">Signal</keyword>
<comment type="subcellular location">
    <subcellularLocation>
        <location evidence="1">Membrane</location>
        <topology evidence="1">Single-pass type I membrane protein</topology>
    </subcellularLocation>
</comment>
<keyword evidence="6 11" id="KW-1133">Transmembrane helix</keyword>
<dbReference type="EMBL" id="JAKUCV010000377">
    <property type="protein sequence ID" value="KAJ4850293.1"/>
    <property type="molecule type" value="Genomic_DNA"/>
</dbReference>
<evidence type="ECO:0000256" key="9">
    <source>
        <dbReference type="ARBA" id="ARBA00023180"/>
    </source>
</evidence>
<dbReference type="PANTHER" id="PTHR48006">
    <property type="entry name" value="LEUCINE-RICH REPEAT-CONTAINING PROTEIN DDB_G0281931-RELATED"/>
    <property type="match status" value="1"/>
</dbReference>
<name>A0A9Q0GHE4_9ROSI</name>
<dbReference type="SUPFAM" id="SSF52058">
    <property type="entry name" value="L domain-like"/>
    <property type="match status" value="1"/>
</dbReference>
<protein>
    <recommendedName>
        <fullName evidence="12">Protein kinase domain-containing protein</fullName>
    </recommendedName>
</protein>
<dbReference type="PANTHER" id="PTHR48006:SF84">
    <property type="entry name" value="REPEAT TRANSMEMBRANE PROTEIN KINASE, PUTATIVE, EXPRESSED-RELATED"/>
    <property type="match status" value="1"/>
</dbReference>
<dbReference type="AlphaFoldDB" id="A0A9Q0GHE4"/>
<feature type="region of interest" description="Disordered" evidence="10">
    <location>
        <begin position="773"/>
        <end position="797"/>
    </location>
</feature>
<keyword evidence="2" id="KW-0433">Leucine-rich repeat</keyword>
<evidence type="ECO:0000256" key="7">
    <source>
        <dbReference type="ARBA" id="ARBA00023136"/>
    </source>
</evidence>
<feature type="transmembrane region" description="Helical" evidence="11">
    <location>
        <begin position="17"/>
        <end position="33"/>
    </location>
</feature>
<dbReference type="GO" id="GO:0004672">
    <property type="term" value="F:protein kinase activity"/>
    <property type="evidence" value="ECO:0007669"/>
    <property type="project" value="InterPro"/>
</dbReference>
<dbReference type="Gene3D" id="3.80.10.10">
    <property type="entry name" value="Ribonuclease Inhibitor"/>
    <property type="match status" value="2"/>
</dbReference>
<dbReference type="Proteomes" id="UP001141552">
    <property type="component" value="Unassembled WGS sequence"/>
</dbReference>
<organism evidence="13 14">
    <name type="scientific">Turnera subulata</name>
    <dbReference type="NCBI Taxonomy" id="218843"/>
    <lineage>
        <taxon>Eukaryota</taxon>
        <taxon>Viridiplantae</taxon>
        <taxon>Streptophyta</taxon>
        <taxon>Embryophyta</taxon>
        <taxon>Tracheophyta</taxon>
        <taxon>Spermatophyta</taxon>
        <taxon>Magnoliopsida</taxon>
        <taxon>eudicotyledons</taxon>
        <taxon>Gunneridae</taxon>
        <taxon>Pentapetalae</taxon>
        <taxon>rosids</taxon>
        <taxon>fabids</taxon>
        <taxon>Malpighiales</taxon>
        <taxon>Passifloraceae</taxon>
        <taxon>Turnera</taxon>
    </lineage>
</organism>
<evidence type="ECO:0000259" key="12">
    <source>
        <dbReference type="PROSITE" id="PS50011"/>
    </source>
</evidence>
<feature type="domain" description="Protein kinase" evidence="12">
    <location>
        <begin position="488"/>
        <end position="764"/>
    </location>
</feature>
<dbReference type="FunFam" id="3.80.10.10:FF:001001">
    <property type="entry name" value="Probable inactive leucine-rich repeat receptor-like protein kinase At3g03770"/>
    <property type="match status" value="1"/>
</dbReference>
<reference evidence="13" key="1">
    <citation type="submission" date="2022-02" db="EMBL/GenBank/DDBJ databases">
        <authorList>
            <person name="Henning P.M."/>
            <person name="McCubbin A.G."/>
            <person name="Shore J.S."/>
        </authorList>
    </citation>
    <scope>NUCLEOTIDE SEQUENCE</scope>
    <source>
        <strain evidence="13">F60SS</strain>
        <tissue evidence="13">Leaves</tissue>
    </source>
</reference>
<evidence type="ECO:0000256" key="4">
    <source>
        <dbReference type="ARBA" id="ARBA00022729"/>
    </source>
</evidence>
<dbReference type="FunFam" id="3.30.200.20:FF:000285">
    <property type="entry name" value="Putative inactive leucine-rich repeat receptor-like protein kinase"/>
    <property type="match status" value="1"/>
</dbReference>
<dbReference type="Pfam" id="PF07714">
    <property type="entry name" value="PK_Tyr_Ser-Thr"/>
    <property type="match status" value="1"/>
</dbReference>
<keyword evidence="8" id="KW-0675">Receptor</keyword>
<reference evidence="13" key="2">
    <citation type="journal article" date="2023" name="Plants (Basel)">
        <title>Annotation of the Turnera subulata (Passifloraceae) Draft Genome Reveals the S-Locus Evolved after the Divergence of Turneroideae from Passifloroideae in a Stepwise Manner.</title>
        <authorList>
            <person name="Henning P.M."/>
            <person name="Roalson E.H."/>
            <person name="Mir W."/>
            <person name="McCubbin A.G."/>
            <person name="Shore J.S."/>
        </authorList>
    </citation>
    <scope>NUCLEOTIDE SEQUENCE</scope>
    <source>
        <strain evidence="13">F60SS</strain>
    </source>
</reference>
<feature type="transmembrane region" description="Helical" evidence="11">
    <location>
        <begin position="400"/>
        <end position="423"/>
    </location>
</feature>
<sequence>MLSSWFWFCCTQPMDKAFQFYAVVVSFIFFLLIKGSEQLQSSQGETLLRIQRLLNYPSALSSWNSSTDFCNMEPNVSVTVVCYEESLTQLHIIGSKGTPLLPRNFSIDSFVTTLVGLPNLKVLTLVNLGLWGPLPGKIARLSSLEILNVSSNFLYDAIPEELSLLNGLQSLVLDDNMFAGEIPDWVGSLPILTVLSLRKNMLNGSLPSSLSHLENLRVLALSYNYFFGELPDFSSLTNLQVLDLEDNAFGPLFPQLGNKLVTLVLSKNKFRDGLPAEVSSYYQLQRLDLSHNKFVGPFPTSLLSLPSISYLNIADNKFTGMLSENQSCSDKIESVDLSSNLLTGNLPSCLLPDPKKKVMYADNCLATGDQNQNPLSFCRNEALAVGILPQRKRKQTSKAVLALSLVGGILGGLALLGLAFVFIRKWIAGKTVKKPTTRLILENASTGYPSKLLSDARYISQTMKLGAIGLPAYRTFSLEELEEATSNFDTSTFMGEGSNGQMYKGRLRDGSCVAIRCLKMKRNHSTQNFMHHIELISKLRHRHLVSALGHCFECYFDDSSVSRIFLVFEYVPQGTLRSWLSDGPARQTLQWSQRISAAIGVTKGIQFLHTGIVPGVYSNKLKVTDILLDQSLVAKISSYNLPLLSENVGMVGNGNASGGSKDASINARINEGEKSDVYDFGLILLEIIVGRPLTSKNEVTVLKEQLQASILGDEAVRRSMVDPAVRKTCLDQSLKTMMEICLRCLLKNPTDRPSVEDVLWNLQFAAQVQDAWRGDSQSSEGSPDTAPEQPRLRLTIH</sequence>
<evidence type="ECO:0000313" key="14">
    <source>
        <dbReference type="Proteomes" id="UP001141552"/>
    </source>
</evidence>
<dbReference type="Pfam" id="PF08263">
    <property type="entry name" value="LRRNT_2"/>
    <property type="match status" value="1"/>
</dbReference>
<keyword evidence="5" id="KW-0677">Repeat</keyword>
<dbReference type="InterPro" id="IPR011009">
    <property type="entry name" value="Kinase-like_dom_sf"/>
</dbReference>
<keyword evidence="9" id="KW-0325">Glycoprotein</keyword>
<dbReference type="PROSITE" id="PS50011">
    <property type="entry name" value="PROTEIN_KINASE_DOM"/>
    <property type="match status" value="1"/>
</dbReference>
<dbReference type="InterPro" id="IPR013210">
    <property type="entry name" value="LRR_N_plant-typ"/>
</dbReference>
<dbReference type="SUPFAM" id="SSF56112">
    <property type="entry name" value="Protein kinase-like (PK-like)"/>
    <property type="match status" value="1"/>
</dbReference>
<comment type="caution">
    <text evidence="13">The sequence shown here is derived from an EMBL/GenBank/DDBJ whole genome shotgun (WGS) entry which is preliminary data.</text>
</comment>
<accession>A0A9Q0GHE4</accession>
<evidence type="ECO:0000313" key="13">
    <source>
        <dbReference type="EMBL" id="KAJ4850293.1"/>
    </source>
</evidence>
<keyword evidence="14" id="KW-1185">Reference proteome</keyword>